<feature type="transmembrane region" description="Helical" evidence="8">
    <location>
        <begin position="131"/>
        <end position="149"/>
    </location>
</feature>
<feature type="transmembrane region" description="Helical" evidence="8">
    <location>
        <begin position="161"/>
        <end position="178"/>
    </location>
</feature>
<feature type="chain" id="PRO_5039325291" evidence="9">
    <location>
        <begin position="26"/>
        <end position="407"/>
    </location>
</feature>
<dbReference type="Pfam" id="PF07690">
    <property type="entry name" value="MFS_1"/>
    <property type="match status" value="2"/>
</dbReference>
<evidence type="ECO:0000256" key="5">
    <source>
        <dbReference type="ARBA" id="ARBA00022989"/>
    </source>
</evidence>
<dbReference type="GO" id="GO:0005886">
    <property type="term" value="C:plasma membrane"/>
    <property type="evidence" value="ECO:0007669"/>
    <property type="project" value="UniProtKB-SubCell"/>
</dbReference>
<evidence type="ECO:0000313" key="12">
    <source>
        <dbReference type="Proteomes" id="UP000823963"/>
    </source>
</evidence>
<feature type="transmembrane region" description="Helical" evidence="8">
    <location>
        <begin position="292"/>
        <end position="311"/>
    </location>
</feature>
<dbReference type="InterPro" id="IPR050189">
    <property type="entry name" value="MFS_Efflux_Transporters"/>
</dbReference>
<keyword evidence="3" id="KW-1003">Cell membrane</keyword>
<dbReference type="InterPro" id="IPR020846">
    <property type="entry name" value="MFS_dom"/>
</dbReference>
<evidence type="ECO:0000313" key="11">
    <source>
        <dbReference type="EMBL" id="HIX01964.1"/>
    </source>
</evidence>
<evidence type="ECO:0000256" key="1">
    <source>
        <dbReference type="ARBA" id="ARBA00004651"/>
    </source>
</evidence>
<gene>
    <name evidence="11" type="ORF">H9861_04335</name>
</gene>
<feature type="transmembrane region" description="Helical" evidence="8">
    <location>
        <begin position="75"/>
        <end position="96"/>
    </location>
</feature>
<feature type="signal peptide" evidence="9">
    <location>
        <begin position="1"/>
        <end position="25"/>
    </location>
</feature>
<feature type="domain" description="Major facilitator superfamily (MFS) profile" evidence="10">
    <location>
        <begin position="1"/>
        <end position="407"/>
    </location>
</feature>
<accession>A0A9D1UX81</accession>
<keyword evidence="2" id="KW-0813">Transport</keyword>
<dbReference type="AlphaFoldDB" id="A0A9D1UX81"/>
<feature type="region of interest" description="Disordered" evidence="7">
    <location>
        <begin position="188"/>
        <end position="214"/>
    </location>
</feature>
<feature type="transmembrane region" description="Helical" evidence="8">
    <location>
        <begin position="102"/>
        <end position="122"/>
    </location>
</feature>
<dbReference type="InterPro" id="IPR036259">
    <property type="entry name" value="MFS_trans_sf"/>
</dbReference>
<feature type="compositionally biased region" description="Acidic residues" evidence="7">
    <location>
        <begin position="192"/>
        <end position="211"/>
    </location>
</feature>
<evidence type="ECO:0000256" key="3">
    <source>
        <dbReference type="ARBA" id="ARBA00022475"/>
    </source>
</evidence>
<evidence type="ECO:0000256" key="6">
    <source>
        <dbReference type="ARBA" id="ARBA00023136"/>
    </source>
</evidence>
<feature type="transmembrane region" description="Helical" evidence="8">
    <location>
        <begin position="265"/>
        <end position="285"/>
    </location>
</feature>
<keyword evidence="9" id="KW-0732">Signal</keyword>
<reference evidence="11" key="1">
    <citation type="journal article" date="2021" name="PeerJ">
        <title>Extensive microbial diversity within the chicken gut microbiome revealed by metagenomics and culture.</title>
        <authorList>
            <person name="Gilroy R."/>
            <person name="Ravi A."/>
            <person name="Getino M."/>
            <person name="Pursley I."/>
            <person name="Horton D.L."/>
            <person name="Alikhan N.F."/>
            <person name="Baker D."/>
            <person name="Gharbi K."/>
            <person name="Hall N."/>
            <person name="Watson M."/>
            <person name="Adriaenssens E.M."/>
            <person name="Foster-Nyarko E."/>
            <person name="Jarju S."/>
            <person name="Secka A."/>
            <person name="Antonio M."/>
            <person name="Oren A."/>
            <person name="Chaudhuri R.R."/>
            <person name="La Ragione R."/>
            <person name="Hildebrand F."/>
            <person name="Pallen M.J."/>
        </authorList>
    </citation>
    <scope>NUCLEOTIDE SEQUENCE</scope>
    <source>
        <strain evidence="11">6627</strain>
    </source>
</reference>
<dbReference type="Proteomes" id="UP000823963">
    <property type="component" value="Unassembled WGS sequence"/>
</dbReference>
<dbReference type="PANTHER" id="PTHR43124">
    <property type="entry name" value="PURINE EFFLUX PUMP PBUE"/>
    <property type="match status" value="1"/>
</dbReference>
<evidence type="ECO:0000256" key="2">
    <source>
        <dbReference type="ARBA" id="ARBA00022448"/>
    </source>
</evidence>
<keyword evidence="6 8" id="KW-0472">Membrane</keyword>
<comment type="subcellular location">
    <subcellularLocation>
        <location evidence="1">Cell membrane</location>
        <topology evidence="1">Multi-pass membrane protein</topology>
    </subcellularLocation>
</comment>
<dbReference type="InterPro" id="IPR011701">
    <property type="entry name" value="MFS"/>
</dbReference>
<evidence type="ECO:0000256" key="7">
    <source>
        <dbReference type="SAM" id="MobiDB-lite"/>
    </source>
</evidence>
<comment type="caution">
    <text evidence="11">The sequence shown here is derived from an EMBL/GenBank/DDBJ whole genome shotgun (WGS) entry which is preliminary data.</text>
</comment>
<dbReference type="GO" id="GO:0022857">
    <property type="term" value="F:transmembrane transporter activity"/>
    <property type="evidence" value="ECO:0007669"/>
    <property type="project" value="InterPro"/>
</dbReference>
<sequence length="407" mass="44259">MKKQMKKFSILAISLMTASAPAINAAIPMLAKHFSNVPLPMVEMLTTIPSLFLIVSILFSNWIAKKIGLKQTIMIGVALIVVSALGSSLVNNFAFIFAMRALLGLGVGLFNSLLVAVVDYFYQGQERTQTFGFQSAFEGLGGIIITFIAGQLMRINWQAPFWTYGLALPILLLFMIFVPKIPKNQTQNLENDSQEVTEEQTEPSDIIEDSEASANKAETAQRHGYGRLVGYMAFIFIVAIFYMIIGVKVSEVIVNRGFGTSTDASYVILLLSIGATLSGFIFGNLEKHLKRLMMPCGLTLLGLASILIGTAHNNISVYIAGFITGIGFRMILPHIINAVNRLYPAQTASVATCILVSYNLGAAISPYVAAGLMKISAFNSIGNLFMLGTGLYLCMAIIGFIYNIITR</sequence>
<evidence type="ECO:0000256" key="8">
    <source>
        <dbReference type="SAM" id="Phobius"/>
    </source>
</evidence>
<evidence type="ECO:0000256" key="4">
    <source>
        <dbReference type="ARBA" id="ARBA00022692"/>
    </source>
</evidence>
<feature type="transmembrane region" description="Helical" evidence="8">
    <location>
        <begin position="41"/>
        <end position="63"/>
    </location>
</feature>
<dbReference type="PROSITE" id="PS50850">
    <property type="entry name" value="MFS"/>
    <property type="match status" value="1"/>
</dbReference>
<dbReference type="PANTHER" id="PTHR43124:SF3">
    <property type="entry name" value="CHLORAMPHENICOL EFFLUX PUMP RV0191"/>
    <property type="match status" value="1"/>
</dbReference>
<keyword evidence="4 8" id="KW-0812">Transmembrane</keyword>
<evidence type="ECO:0000259" key="10">
    <source>
        <dbReference type="PROSITE" id="PS50850"/>
    </source>
</evidence>
<reference evidence="11" key="2">
    <citation type="submission" date="2021-04" db="EMBL/GenBank/DDBJ databases">
        <authorList>
            <person name="Gilroy R."/>
        </authorList>
    </citation>
    <scope>NUCLEOTIDE SEQUENCE</scope>
    <source>
        <strain evidence="11">6627</strain>
    </source>
</reference>
<organism evidence="11 12">
    <name type="scientific">Candidatus Ligilactobacillus excrementigallinarum</name>
    <dbReference type="NCBI Taxonomy" id="2838641"/>
    <lineage>
        <taxon>Bacteria</taxon>
        <taxon>Bacillati</taxon>
        <taxon>Bacillota</taxon>
        <taxon>Bacilli</taxon>
        <taxon>Lactobacillales</taxon>
        <taxon>Lactobacillaceae</taxon>
        <taxon>Ligilactobacillus</taxon>
    </lineage>
</organism>
<keyword evidence="5 8" id="KW-1133">Transmembrane helix</keyword>
<name>A0A9D1UX81_9LACO</name>
<proteinExistence type="predicted"/>
<protein>
    <submittedName>
        <fullName evidence="11">MFS transporter</fullName>
    </submittedName>
</protein>
<dbReference type="SUPFAM" id="SSF103473">
    <property type="entry name" value="MFS general substrate transporter"/>
    <property type="match status" value="1"/>
</dbReference>
<feature type="transmembrane region" description="Helical" evidence="8">
    <location>
        <begin position="228"/>
        <end position="245"/>
    </location>
</feature>
<feature type="transmembrane region" description="Helical" evidence="8">
    <location>
        <begin position="348"/>
        <end position="369"/>
    </location>
</feature>
<evidence type="ECO:0000256" key="9">
    <source>
        <dbReference type="SAM" id="SignalP"/>
    </source>
</evidence>
<dbReference type="Gene3D" id="1.20.1250.20">
    <property type="entry name" value="MFS general substrate transporter like domains"/>
    <property type="match status" value="1"/>
</dbReference>
<dbReference type="EMBL" id="DXFP01000036">
    <property type="protein sequence ID" value="HIX01964.1"/>
    <property type="molecule type" value="Genomic_DNA"/>
</dbReference>
<feature type="transmembrane region" description="Helical" evidence="8">
    <location>
        <begin position="317"/>
        <end position="336"/>
    </location>
</feature>
<feature type="transmembrane region" description="Helical" evidence="8">
    <location>
        <begin position="381"/>
        <end position="405"/>
    </location>
</feature>